<dbReference type="InterPro" id="IPR003959">
    <property type="entry name" value="ATPase_AAA_core"/>
</dbReference>
<dbReference type="EMBL" id="SNRW01009421">
    <property type="protein sequence ID" value="KAA6378030.1"/>
    <property type="molecule type" value="Genomic_DNA"/>
</dbReference>
<evidence type="ECO:0000256" key="1">
    <source>
        <dbReference type="ARBA" id="ARBA00006914"/>
    </source>
</evidence>
<sequence length="411" mass="45467">MKMVGQPVRIKFPLPPPNLPVNIPQQQVKQNQYGYSGFGQLSSADRDMIARVIAEPTNQPQFQRQQQNLTVQNIQNAPQASYTGVPNLDSYIKTLPPQRQQAVQARLSSLDKKHVESVCGELVGTGKGNSTGVTFEDVVGSEQAKQLLMEMVIFPMLRPDLFTGIRAPPRGLLLFGPPGTGKTLLCKALATKADCRFFALSASSLTSKWVGEGEKTVKALFEVAAAVQPSIIFLDEIDSILTERSSEENEASRRMKTEFLIKLDGMQSLSSSQSQQHSGPDSEKSSTESSSEDRVVFIGATNRPFDLDTAVLRRLPRRVYLPLPSRQMRIELVQHTLVFSNADLVSLCKDSALSPVREIMSELSSQVKSENVRPITLQDFQKSIGSVRPSVNNQVIVQFEKWNKDFGSSQN</sequence>
<dbReference type="InterPro" id="IPR050304">
    <property type="entry name" value="MT-severing_AAA_ATPase"/>
</dbReference>
<dbReference type="SMART" id="SM00382">
    <property type="entry name" value="AAA"/>
    <property type="match status" value="1"/>
</dbReference>
<gene>
    <name evidence="6" type="ORF">EZS28_026444</name>
</gene>
<evidence type="ECO:0000256" key="4">
    <source>
        <dbReference type="SAM" id="MobiDB-lite"/>
    </source>
</evidence>
<evidence type="ECO:0000313" key="7">
    <source>
        <dbReference type="Proteomes" id="UP000324800"/>
    </source>
</evidence>
<proteinExistence type="inferred from homology"/>
<dbReference type="Proteomes" id="UP000324800">
    <property type="component" value="Unassembled WGS sequence"/>
</dbReference>
<comment type="caution">
    <text evidence="6">The sequence shown here is derived from an EMBL/GenBank/DDBJ whole genome shotgun (WGS) entry which is preliminary data.</text>
</comment>
<evidence type="ECO:0000256" key="2">
    <source>
        <dbReference type="ARBA" id="ARBA00022741"/>
    </source>
</evidence>
<keyword evidence="3" id="KW-0067">ATP-binding</keyword>
<dbReference type="GO" id="GO:0005524">
    <property type="term" value="F:ATP binding"/>
    <property type="evidence" value="ECO:0007669"/>
    <property type="project" value="UniProtKB-KW"/>
</dbReference>
<feature type="compositionally biased region" description="Low complexity" evidence="4">
    <location>
        <begin position="269"/>
        <end position="278"/>
    </location>
</feature>
<name>A0A5J4V6P1_9EUKA</name>
<dbReference type="FunFam" id="3.40.50.300:FF:002588">
    <property type="entry name" value="ATPase, AAA family"/>
    <property type="match status" value="1"/>
</dbReference>
<dbReference type="PANTHER" id="PTHR23074:SF17">
    <property type="entry name" value="FIDGETIN-LIKE PROTEIN 1"/>
    <property type="match status" value="1"/>
</dbReference>
<feature type="domain" description="AAA+ ATPase" evidence="5">
    <location>
        <begin position="168"/>
        <end position="325"/>
    </location>
</feature>
<dbReference type="GO" id="GO:0016887">
    <property type="term" value="F:ATP hydrolysis activity"/>
    <property type="evidence" value="ECO:0007669"/>
    <property type="project" value="InterPro"/>
</dbReference>
<dbReference type="InterPro" id="IPR003593">
    <property type="entry name" value="AAA+_ATPase"/>
</dbReference>
<comment type="similarity">
    <text evidence="1">Belongs to the AAA ATPase family.</text>
</comment>
<dbReference type="Gene3D" id="1.10.8.60">
    <property type="match status" value="1"/>
</dbReference>
<dbReference type="AlphaFoldDB" id="A0A5J4V6P1"/>
<dbReference type="PANTHER" id="PTHR23074">
    <property type="entry name" value="AAA DOMAIN-CONTAINING"/>
    <property type="match status" value="1"/>
</dbReference>
<dbReference type="Pfam" id="PF09336">
    <property type="entry name" value="Vps4_C"/>
    <property type="match status" value="1"/>
</dbReference>
<dbReference type="Gene3D" id="3.40.50.300">
    <property type="entry name" value="P-loop containing nucleotide triphosphate hydrolases"/>
    <property type="match status" value="1"/>
</dbReference>
<protein>
    <recommendedName>
        <fullName evidence="5">AAA+ ATPase domain-containing protein</fullName>
    </recommendedName>
</protein>
<dbReference type="Pfam" id="PF00004">
    <property type="entry name" value="AAA"/>
    <property type="match status" value="1"/>
</dbReference>
<dbReference type="OrthoDB" id="10251136at2759"/>
<evidence type="ECO:0000259" key="5">
    <source>
        <dbReference type="SMART" id="SM00382"/>
    </source>
</evidence>
<dbReference type="InterPro" id="IPR015415">
    <property type="entry name" value="Spast_Vps4_C"/>
</dbReference>
<feature type="compositionally biased region" description="Basic and acidic residues" evidence="4">
    <location>
        <begin position="280"/>
        <end position="293"/>
    </location>
</feature>
<reference evidence="6 7" key="1">
    <citation type="submission" date="2019-03" db="EMBL/GenBank/DDBJ databases">
        <title>Single cell metagenomics reveals metabolic interactions within the superorganism composed of flagellate Streblomastix strix and complex community of Bacteroidetes bacteria on its surface.</title>
        <authorList>
            <person name="Treitli S.C."/>
            <person name="Kolisko M."/>
            <person name="Husnik F."/>
            <person name="Keeling P."/>
            <person name="Hampl V."/>
        </authorList>
    </citation>
    <scope>NUCLEOTIDE SEQUENCE [LARGE SCALE GENOMIC DNA]</scope>
    <source>
        <strain evidence="6">ST1C</strain>
    </source>
</reference>
<dbReference type="InterPro" id="IPR027417">
    <property type="entry name" value="P-loop_NTPase"/>
</dbReference>
<evidence type="ECO:0000256" key="3">
    <source>
        <dbReference type="ARBA" id="ARBA00022840"/>
    </source>
</evidence>
<dbReference type="SUPFAM" id="SSF52540">
    <property type="entry name" value="P-loop containing nucleoside triphosphate hydrolases"/>
    <property type="match status" value="1"/>
</dbReference>
<feature type="region of interest" description="Disordered" evidence="4">
    <location>
        <begin position="269"/>
        <end position="293"/>
    </location>
</feature>
<accession>A0A5J4V6P1</accession>
<evidence type="ECO:0000313" key="6">
    <source>
        <dbReference type="EMBL" id="KAA6378030.1"/>
    </source>
</evidence>
<organism evidence="6 7">
    <name type="scientific">Streblomastix strix</name>
    <dbReference type="NCBI Taxonomy" id="222440"/>
    <lineage>
        <taxon>Eukaryota</taxon>
        <taxon>Metamonada</taxon>
        <taxon>Preaxostyla</taxon>
        <taxon>Oxymonadida</taxon>
        <taxon>Streblomastigidae</taxon>
        <taxon>Streblomastix</taxon>
    </lineage>
</organism>
<keyword evidence="2" id="KW-0547">Nucleotide-binding</keyword>